<dbReference type="GO" id="GO:0003677">
    <property type="term" value="F:DNA binding"/>
    <property type="evidence" value="ECO:0007669"/>
    <property type="project" value="UniProtKB-KW"/>
</dbReference>
<dbReference type="GO" id="GO:0000150">
    <property type="term" value="F:DNA strand exchange activity"/>
    <property type="evidence" value="ECO:0007669"/>
    <property type="project" value="TreeGrafter"/>
</dbReference>
<reference evidence="4 5" key="1">
    <citation type="submission" date="2017-06" db="EMBL/GenBank/DDBJ databases">
        <title>Biodegradation of gentamicin by bacterial consortia AMQD4 in synthetic medium and raw gentamicin sewage.</title>
        <authorList>
            <person name="Chang H."/>
            <person name="Feng Y."/>
            <person name="Li Z."/>
            <person name="Xue J."/>
            <person name="Cheng D."/>
        </authorList>
    </citation>
    <scope>NUCLEOTIDE SEQUENCE [LARGE SCALE GENOMIC DNA]</scope>
    <source>
        <strain evidence="4 5">BZC3</strain>
    </source>
</reference>
<gene>
    <name evidence="4" type="ORF">CD943_09650</name>
</gene>
<organism evidence="4 5">
    <name type="scientific">Brevundimonas diminuta</name>
    <name type="common">Pseudomonas diminuta</name>
    <dbReference type="NCBI Taxonomy" id="293"/>
    <lineage>
        <taxon>Bacteria</taxon>
        <taxon>Pseudomonadati</taxon>
        <taxon>Pseudomonadota</taxon>
        <taxon>Alphaproteobacteria</taxon>
        <taxon>Caulobacterales</taxon>
        <taxon>Caulobacteraceae</taxon>
        <taxon>Brevundimonas</taxon>
    </lineage>
</organism>
<keyword evidence="1" id="KW-0238">DNA-binding</keyword>
<accession>A0A1Z3M278</accession>
<protein>
    <recommendedName>
        <fullName evidence="6">Recombinase zinc beta ribbon domain-containing protein</fullName>
    </recommendedName>
</protein>
<dbReference type="Proteomes" id="UP000197024">
    <property type="component" value="Chromosome"/>
</dbReference>
<evidence type="ECO:0000313" key="5">
    <source>
        <dbReference type="Proteomes" id="UP000197024"/>
    </source>
</evidence>
<dbReference type="PANTHER" id="PTHR30461">
    <property type="entry name" value="DNA-INVERTASE FROM LAMBDOID PROPHAGE"/>
    <property type="match status" value="1"/>
</dbReference>
<evidence type="ECO:0000256" key="1">
    <source>
        <dbReference type="ARBA" id="ARBA00023125"/>
    </source>
</evidence>
<evidence type="ECO:0008006" key="6">
    <source>
        <dbReference type="Google" id="ProtNLM"/>
    </source>
</evidence>
<keyword evidence="3" id="KW-0175">Coiled coil</keyword>
<evidence type="ECO:0000256" key="2">
    <source>
        <dbReference type="ARBA" id="ARBA00023172"/>
    </source>
</evidence>
<evidence type="ECO:0000256" key="3">
    <source>
        <dbReference type="SAM" id="Coils"/>
    </source>
</evidence>
<dbReference type="AlphaFoldDB" id="A0A1Z3M278"/>
<proteinExistence type="predicted"/>
<evidence type="ECO:0000313" key="4">
    <source>
        <dbReference type="EMBL" id="ASD28528.1"/>
    </source>
</evidence>
<dbReference type="EMBL" id="CP021995">
    <property type="protein sequence ID" value="ASD28528.1"/>
    <property type="molecule type" value="Genomic_DNA"/>
</dbReference>
<reference evidence="4 5" key="2">
    <citation type="submission" date="2017-06" db="EMBL/GenBank/DDBJ databases">
        <authorList>
            <person name="Kim H.J."/>
            <person name="Triplett B.A."/>
        </authorList>
    </citation>
    <scope>NUCLEOTIDE SEQUENCE [LARGE SCALE GENOMIC DNA]</scope>
    <source>
        <strain evidence="4 5">BZC3</strain>
    </source>
</reference>
<feature type="coiled-coil region" evidence="3">
    <location>
        <begin position="53"/>
        <end position="122"/>
    </location>
</feature>
<dbReference type="PANTHER" id="PTHR30461:SF2">
    <property type="entry name" value="SERINE RECOMBINASE PINE-RELATED"/>
    <property type="match status" value="1"/>
</dbReference>
<name>A0A1Z3M278_BREDI</name>
<sequence length="221" mass="24051">MIRSGSEQRFVCSWRRERGSAACDNGRGVKGADIAARVLAALRDRLLAPDIVASAMEEARLEMEKRNREVRSRRGKLETDLDEAIRRSERLIDQVADGVLSGAAIKEKLAALEAQRTTLEAELAAEEAPSPVSLHPGIAEHYRRVVGDLAQALHRSDSEAAAEARDLVRRLIETVVVTPLQERGRFALTVKGKIAALVNQDGDHTVVVGAGAGFEPATFRL</sequence>
<dbReference type="InterPro" id="IPR050639">
    <property type="entry name" value="SSR_resolvase"/>
</dbReference>
<keyword evidence="2" id="KW-0233">DNA recombination</keyword>